<dbReference type="InterPro" id="IPR023194">
    <property type="entry name" value="eIF3-like_dom_sf"/>
</dbReference>
<keyword evidence="1 4" id="KW-0963">Cytoplasm</keyword>
<feature type="compositionally biased region" description="Basic residues" evidence="5">
    <location>
        <begin position="49"/>
        <end position="59"/>
    </location>
</feature>
<comment type="subcellular location">
    <subcellularLocation>
        <location evidence="4">Cytoplasm</location>
    </subcellularLocation>
</comment>
<dbReference type="GO" id="GO:0005852">
    <property type="term" value="C:eukaryotic translation initiation factor 3 complex"/>
    <property type="evidence" value="ECO:0007669"/>
    <property type="project" value="UniProtKB-UniRule"/>
</dbReference>
<comment type="function">
    <text evidence="4">Component of the eukaryotic translation initiation factor 3 (eIF-3) complex, which is involved in protein synthesis of a specialized repertoire of mRNAs and, together with other initiation factors, stimulates binding of mRNA and methionyl-tRNAi to the 40S ribosome. The eIF-3 complex specifically targets and initiates translation of a subset of mRNAs involved in cell proliferation.</text>
</comment>
<evidence type="ECO:0000256" key="3">
    <source>
        <dbReference type="ARBA" id="ARBA00022917"/>
    </source>
</evidence>
<accession>A0A5E8B529</accession>
<organism evidence="6 7">
    <name type="scientific">Magnusiomyces paraingens</name>
    <dbReference type="NCBI Taxonomy" id="2606893"/>
    <lineage>
        <taxon>Eukaryota</taxon>
        <taxon>Fungi</taxon>
        <taxon>Dikarya</taxon>
        <taxon>Ascomycota</taxon>
        <taxon>Saccharomycotina</taxon>
        <taxon>Dipodascomycetes</taxon>
        <taxon>Dipodascales</taxon>
        <taxon>Dipodascaceae</taxon>
        <taxon>Magnusiomyces</taxon>
    </lineage>
</organism>
<keyword evidence="3 4" id="KW-0648">Protein biosynthesis</keyword>
<dbReference type="GO" id="GO:0016282">
    <property type="term" value="C:eukaryotic 43S preinitiation complex"/>
    <property type="evidence" value="ECO:0007669"/>
    <property type="project" value="UniProtKB-UniRule"/>
</dbReference>
<feature type="region of interest" description="Disordered" evidence="5">
    <location>
        <begin position="203"/>
        <end position="246"/>
    </location>
</feature>
<dbReference type="HAMAP" id="MF_03009">
    <property type="entry name" value="eIF3j"/>
    <property type="match status" value="1"/>
</dbReference>
<keyword evidence="7" id="KW-1185">Reference proteome</keyword>
<dbReference type="EMBL" id="CABVLU010000001">
    <property type="protein sequence ID" value="VVT46405.1"/>
    <property type="molecule type" value="Genomic_DNA"/>
</dbReference>
<reference evidence="6 7" key="1">
    <citation type="submission" date="2019-09" db="EMBL/GenBank/DDBJ databases">
        <authorList>
            <person name="Brejova B."/>
        </authorList>
    </citation>
    <scope>NUCLEOTIDE SEQUENCE [LARGE SCALE GENOMIC DNA]</scope>
</reference>
<dbReference type="AlphaFoldDB" id="A0A5E8B529"/>
<dbReference type="PANTHER" id="PTHR21681">
    <property type="entry name" value="EUKARYOTIC TRANSLATION INITIATION FACTOR 3 SUBUNIT J"/>
    <property type="match status" value="1"/>
</dbReference>
<name>A0A5E8B529_9ASCO</name>
<dbReference type="Gene3D" id="1.10.246.60">
    <property type="entry name" value="Eukaryotic translation initiation factor 3 like domains"/>
    <property type="match status" value="1"/>
</dbReference>
<protein>
    <recommendedName>
        <fullName evidence="4">Eukaryotic translation initiation factor 3 subunit J</fullName>
        <shortName evidence="4">eIF3j</shortName>
    </recommendedName>
    <alternativeName>
        <fullName evidence="4">Eukaryotic translation initiation factor 3 30 kDa subunit homolog</fullName>
        <shortName evidence="4">eIF-3 30 kDa subunit homolog</shortName>
    </alternativeName>
</protein>
<sequence length="246" mass="27676">MSNWDDEDYDVDAASSALKASWDDEIEGDALDSWENALDEDDEDNKPKAPTHKRVPLKQKLKEKEEKERLELEAKALNLKEEDAQAKKERLKQVEQDNDMANLADLMGGADIHPRARANANKEAVAAAPLPSKLSDFQVFHPSTKPEFETLRKTLVPILSDLNKVSNVHYANLVTDITRDLSKTLSQDQIRKIISTLNAVASEKQRAERANRGKKPKAQLKSSSAKMEDKLDTTNYDDGLDDDDFM</sequence>
<dbReference type="GO" id="GO:0003743">
    <property type="term" value="F:translation initiation factor activity"/>
    <property type="evidence" value="ECO:0007669"/>
    <property type="project" value="UniProtKB-UniRule"/>
</dbReference>
<comment type="similarity">
    <text evidence="4">Belongs to the eIF-3 subunit J family.</text>
</comment>
<gene>
    <name evidence="4" type="primary">HCR1</name>
    <name evidence="6" type="ORF">SAPINGB_P001197</name>
</gene>
<evidence type="ECO:0000256" key="2">
    <source>
        <dbReference type="ARBA" id="ARBA00022540"/>
    </source>
</evidence>
<comment type="subunit">
    <text evidence="4">Component of the eukaryotic translation initiation factor 3 (eIF-3) complex.</text>
</comment>
<evidence type="ECO:0000313" key="6">
    <source>
        <dbReference type="EMBL" id="VVT46405.1"/>
    </source>
</evidence>
<evidence type="ECO:0000256" key="1">
    <source>
        <dbReference type="ARBA" id="ARBA00022490"/>
    </source>
</evidence>
<keyword evidence="2 4" id="KW-0396">Initiation factor</keyword>
<proteinExistence type="inferred from homology"/>
<dbReference type="GO" id="GO:0001732">
    <property type="term" value="P:formation of cytoplasmic translation initiation complex"/>
    <property type="evidence" value="ECO:0007669"/>
    <property type="project" value="UniProtKB-UniRule"/>
</dbReference>
<feature type="compositionally biased region" description="Acidic residues" evidence="5">
    <location>
        <begin position="29"/>
        <end position="44"/>
    </location>
</feature>
<dbReference type="InterPro" id="IPR013906">
    <property type="entry name" value="eIF3j"/>
</dbReference>
<evidence type="ECO:0000256" key="5">
    <source>
        <dbReference type="SAM" id="MobiDB-lite"/>
    </source>
</evidence>
<dbReference type="Proteomes" id="UP000398389">
    <property type="component" value="Unassembled WGS sequence"/>
</dbReference>
<dbReference type="OrthoDB" id="20381at2759"/>
<feature type="region of interest" description="Disordered" evidence="5">
    <location>
        <begin position="29"/>
        <end position="67"/>
    </location>
</feature>
<evidence type="ECO:0000256" key="4">
    <source>
        <dbReference type="HAMAP-Rule" id="MF_03009"/>
    </source>
</evidence>
<dbReference type="Pfam" id="PF08597">
    <property type="entry name" value="eIF3_subunit"/>
    <property type="match status" value="1"/>
</dbReference>
<dbReference type="PANTHER" id="PTHR21681:SF0">
    <property type="entry name" value="EUKARYOTIC TRANSLATION INITIATION FACTOR 3 SUBUNIT J"/>
    <property type="match status" value="1"/>
</dbReference>
<dbReference type="GO" id="GO:0033290">
    <property type="term" value="C:eukaryotic 48S preinitiation complex"/>
    <property type="evidence" value="ECO:0007669"/>
    <property type="project" value="UniProtKB-UniRule"/>
</dbReference>
<evidence type="ECO:0000313" key="7">
    <source>
        <dbReference type="Proteomes" id="UP000398389"/>
    </source>
</evidence>